<organism evidence="2 3">
    <name type="scientific">Litoreibacter meonggei</name>
    <dbReference type="NCBI Taxonomy" id="1049199"/>
    <lineage>
        <taxon>Bacteria</taxon>
        <taxon>Pseudomonadati</taxon>
        <taxon>Pseudomonadota</taxon>
        <taxon>Alphaproteobacteria</taxon>
        <taxon>Rhodobacterales</taxon>
        <taxon>Roseobacteraceae</taxon>
        <taxon>Litoreibacter</taxon>
    </lineage>
</organism>
<keyword evidence="1" id="KW-0472">Membrane</keyword>
<dbReference type="AlphaFoldDB" id="A0A497W716"/>
<evidence type="ECO:0000256" key="1">
    <source>
        <dbReference type="SAM" id="Phobius"/>
    </source>
</evidence>
<accession>A0A497W716</accession>
<gene>
    <name evidence="2" type="ORF">BCF46_1968</name>
</gene>
<keyword evidence="1" id="KW-1133">Transmembrane helix</keyword>
<dbReference type="OrthoDB" id="7875742at2"/>
<evidence type="ECO:0000313" key="3">
    <source>
        <dbReference type="Proteomes" id="UP000269157"/>
    </source>
</evidence>
<dbReference type="Proteomes" id="UP000269157">
    <property type="component" value="Unassembled WGS sequence"/>
</dbReference>
<keyword evidence="1" id="KW-0812">Transmembrane</keyword>
<proteinExistence type="predicted"/>
<reference evidence="2 3" key="1">
    <citation type="submission" date="2018-10" db="EMBL/GenBank/DDBJ databases">
        <title>Genomic Encyclopedia of Archaeal and Bacterial Type Strains, Phase II (KMG-II): from individual species to whole genera.</title>
        <authorList>
            <person name="Goeker M."/>
        </authorList>
    </citation>
    <scope>NUCLEOTIDE SEQUENCE [LARGE SCALE GENOMIC DNA]</scope>
    <source>
        <strain evidence="2 3">DSM 29466</strain>
    </source>
</reference>
<sequence>MSDLSISSTEHGKLRVFALSDQLSMKIDNAGTLDPLVQVLGSQTLGVQDVQIVPTDAVDDMGLSGLLLDGYEIALSSEEAARLDALEGTVALIRTGAFQTPVTLRRTGEANLIATLTEGKSPAPRFTPLESDAAKGVLEGPAADAKPARSFGARLSLIALAAMVSAFACLYIYYVGF</sequence>
<dbReference type="EMBL" id="RCCE01000003">
    <property type="protein sequence ID" value="RLJ51752.1"/>
    <property type="molecule type" value="Genomic_DNA"/>
</dbReference>
<comment type="caution">
    <text evidence="2">The sequence shown here is derived from an EMBL/GenBank/DDBJ whole genome shotgun (WGS) entry which is preliminary data.</text>
</comment>
<dbReference type="RefSeq" id="WP_121023697.1">
    <property type="nucleotide sequence ID" value="NZ_RCCE01000003.1"/>
</dbReference>
<protein>
    <submittedName>
        <fullName evidence="2">Uncharacterized protein</fullName>
    </submittedName>
</protein>
<evidence type="ECO:0000313" key="2">
    <source>
        <dbReference type="EMBL" id="RLJ51752.1"/>
    </source>
</evidence>
<feature type="transmembrane region" description="Helical" evidence="1">
    <location>
        <begin position="155"/>
        <end position="174"/>
    </location>
</feature>
<keyword evidence="3" id="KW-1185">Reference proteome</keyword>
<name>A0A497W716_9RHOB</name>